<protein>
    <submittedName>
        <fullName evidence="1">Uncharacterized protein</fullName>
    </submittedName>
</protein>
<dbReference type="AlphaFoldDB" id="A0A6A5WQ60"/>
<evidence type="ECO:0000313" key="2">
    <source>
        <dbReference type="Proteomes" id="UP000799779"/>
    </source>
</evidence>
<dbReference type="OrthoDB" id="5091743at2759"/>
<keyword evidence="2" id="KW-1185">Reference proteome</keyword>
<dbReference type="EMBL" id="ML977573">
    <property type="protein sequence ID" value="KAF2003198.1"/>
    <property type="molecule type" value="Genomic_DNA"/>
</dbReference>
<sequence>MNRPFFEAKPISYSEVYSKFANLDSVNNKYQGRFRYGFEQGFKTAQDTALRTQLKMNKGDALDLFMDDKAISIEQKVLGGVDTTVAPHVPVESGSLSRLALQGQNILSAQTRIADRCVNKAEDSSLNSKVRKLYKNTLSKVETKRHELLLADTYTLDDLLHKGGKPDNQLLSRLLYNGFRYWENSGINKEVRRRFYELARERQANYLRLAIKKSSGYARQQWEGMLDELLDNKLSYLKEKEVNKMRKFLESAGEMTLDICAEELGDQESYAFWTLPVLGPALETQPATPETDVFTWIIKAFEKRGLPPPSYDDLKAGQQELSNMLKILNVWLTADSKAFWQTFHPLITSEASGNVPQPYTNNDDGAGLAPVAVGLAEQVLMVQMHSMLAERVDRQKHPWIWELASDRTDLVSELANKYIDEGSEAMYNYVGHYSYRGKRPLSRRVACDVVLEALESILTSITNIDATVGDEEVI</sequence>
<dbReference type="Proteomes" id="UP000799779">
    <property type="component" value="Unassembled WGS sequence"/>
</dbReference>
<proteinExistence type="predicted"/>
<organism evidence="1 2">
    <name type="scientific">Amniculicola lignicola CBS 123094</name>
    <dbReference type="NCBI Taxonomy" id="1392246"/>
    <lineage>
        <taxon>Eukaryota</taxon>
        <taxon>Fungi</taxon>
        <taxon>Dikarya</taxon>
        <taxon>Ascomycota</taxon>
        <taxon>Pezizomycotina</taxon>
        <taxon>Dothideomycetes</taxon>
        <taxon>Pleosporomycetidae</taxon>
        <taxon>Pleosporales</taxon>
        <taxon>Amniculicolaceae</taxon>
        <taxon>Amniculicola</taxon>
    </lineage>
</organism>
<gene>
    <name evidence="1" type="ORF">P154DRAFT_520156</name>
</gene>
<reference evidence="1" key="1">
    <citation type="journal article" date="2020" name="Stud. Mycol.">
        <title>101 Dothideomycetes genomes: a test case for predicting lifestyles and emergence of pathogens.</title>
        <authorList>
            <person name="Haridas S."/>
            <person name="Albert R."/>
            <person name="Binder M."/>
            <person name="Bloem J."/>
            <person name="Labutti K."/>
            <person name="Salamov A."/>
            <person name="Andreopoulos B."/>
            <person name="Baker S."/>
            <person name="Barry K."/>
            <person name="Bills G."/>
            <person name="Bluhm B."/>
            <person name="Cannon C."/>
            <person name="Castanera R."/>
            <person name="Culley D."/>
            <person name="Daum C."/>
            <person name="Ezra D."/>
            <person name="Gonzalez J."/>
            <person name="Henrissat B."/>
            <person name="Kuo A."/>
            <person name="Liang C."/>
            <person name="Lipzen A."/>
            <person name="Lutzoni F."/>
            <person name="Magnuson J."/>
            <person name="Mondo S."/>
            <person name="Nolan M."/>
            <person name="Ohm R."/>
            <person name="Pangilinan J."/>
            <person name="Park H.-J."/>
            <person name="Ramirez L."/>
            <person name="Alfaro M."/>
            <person name="Sun H."/>
            <person name="Tritt A."/>
            <person name="Yoshinaga Y."/>
            <person name="Zwiers L.-H."/>
            <person name="Turgeon B."/>
            <person name="Goodwin S."/>
            <person name="Spatafora J."/>
            <person name="Crous P."/>
            <person name="Grigoriev I."/>
        </authorList>
    </citation>
    <scope>NUCLEOTIDE SEQUENCE</scope>
    <source>
        <strain evidence="1">CBS 123094</strain>
    </source>
</reference>
<accession>A0A6A5WQ60</accession>
<evidence type="ECO:0000313" key="1">
    <source>
        <dbReference type="EMBL" id="KAF2003198.1"/>
    </source>
</evidence>
<name>A0A6A5WQ60_9PLEO</name>